<evidence type="ECO:0000313" key="1">
    <source>
        <dbReference type="EMBL" id="KAF7635403.1"/>
    </source>
</evidence>
<reference evidence="1" key="1">
    <citation type="journal article" date="2020" name="Ecol. Evol.">
        <title>Genome structure and content of the rice root-knot nematode (Meloidogyne graminicola).</title>
        <authorList>
            <person name="Phan N.T."/>
            <person name="Danchin E.G.J."/>
            <person name="Klopp C."/>
            <person name="Perfus-Barbeoch L."/>
            <person name="Kozlowski D.K."/>
            <person name="Koutsovoulos G.D."/>
            <person name="Lopez-Roques C."/>
            <person name="Bouchez O."/>
            <person name="Zahm M."/>
            <person name="Besnard G."/>
            <person name="Bellafiore S."/>
        </authorList>
    </citation>
    <scope>NUCLEOTIDE SEQUENCE</scope>
    <source>
        <strain evidence="1">VN-18</strain>
    </source>
</reference>
<dbReference type="OrthoDB" id="10511222at2759"/>
<dbReference type="InterPro" id="IPR036282">
    <property type="entry name" value="Glutathione-S-Trfase_C_sf"/>
</dbReference>
<proteinExistence type="predicted"/>
<gene>
    <name evidence="1" type="ORF">Mgra_00005223</name>
</gene>
<protein>
    <recommendedName>
        <fullName evidence="3">GST C-terminal domain-containing protein</fullName>
    </recommendedName>
</protein>
<dbReference type="EMBL" id="JABEBT010000043">
    <property type="protein sequence ID" value="KAF7635403.1"/>
    <property type="molecule type" value="Genomic_DNA"/>
</dbReference>
<keyword evidence="2" id="KW-1185">Reference proteome</keyword>
<name>A0A8S9ZQB7_9BILA</name>
<dbReference type="Proteomes" id="UP000605970">
    <property type="component" value="Unassembled WGS sequence"/>
</dbReference>
<dbReference type="AlphaFoldDB" id="A0A8S9ZQB7"/>
<evidence type="ECO:0000313" key="2">
    <source>
        <dbReference type="Proteomes" id="UP000605970"/>
    </source>
</evidence>
<organism evidence="1 2">
    <name type="scientific">Meloidogyne graminicola</name>
    <dbReference type="NCBI Taxonomy" id="189291"/>
    <lineage>
        <taxon>Eukaryota</taxon>
        <taxon>Metazoa</taxon>
        <taxon>Ecdysozoa</taxon>
        <taxon>Nematoda</taxon>
        <taxon>Chromadorea</taxon>
        <taxon>Rhabditida</taxon>
        <taxon>Tylenchina</taxon>
        <taxon>Tylenchomorpha</taxon>
        <taxon>Tylenchoidea</taxon>
        <taxon>Meloidogynidae</taxon>
        <taxon>Meloidogyninae</taxon>
        <taxon>Meloidogyne</taxon>
    </lineage>
</organism>
<evidence type="ECO:0008006" key="3">
    <source>
        <dbReference type="Google" id="ProtNLM"/>
    </source>
</evidence>
<sequence length="447" mass="52168">MSKNEGRVDLTEKIELITKYKVSGTETGSLPLESSLRLKNVMKEDYGDQPKIKNYLKNLKMGGSSSSSSGASKWWELEGRHRLGEEDWILFMNWIDPLINQTVWNEIKASKGSSQAKDSWEAELKTYLKSQKVNKQWRDGFISYSIYTNFLEINNVQLMQYFRYELAPILKQLEKRDDKGYKFLFGNEPTVTDALLFGLLYQFFQITLNIEELKEYFESIPGPYPPYDLVYKNSEVSLMSKFVKSIQSELGWKGKFRPINEQPYPLNFEKDYENNSKYNGPFYLTTDSLDWLPNLFVKINGPADFEGFSNNIENKEIFEFIVQKLLNYAKQEWKWSEIHFKNLTVPLMHWASAYLCNIDKNTECQNTHKIRGKFILQNVKGRIEEEKLLKDSINASNLSLEEKMDKQVGKLVHLAIVEFSEKLISKNVENAVFEAMKKVEIDKLVCC</sequence>
<accession>A0A8S9ZQB7</accession>
<comment type="caution">
    <text evidence="1">The sequence shown here is derived from an EMBL/GenBank/DDBJ whole genome shotgun (WGS) entry which is preliminary data.</text>
</comment>
<dbReference type="SUPFAM" id="SSF47616">
    <property type="entry name" value="GST C-terminal domain-like"/>
    <property type="match status" value="1"/>
</dbReference>